<dbReference type="Pfam" id="PF03106">
    <property type="entry name" value="WRKY"/>
    <property type="match status" value="1"/>
</dbReference>
<proteinExistence type="predicted"/>
<dbReference type="InterPro" id="IPR003657">
    <property type="entry name" value="WRKY_dom"/>
</dbReference>
<name>A0A2I0AP28_9ASPA</name>
<dbReference type="OrthoDB" id="693960at2759"/>
<evidence type="ECO:0000256" key="3">
    <source>
        <dbReference type="ARBA" id="ARBA00023125"/>
    </source>
</evidence>
<evidence type="ECO:0000256" key="2">
    <source>
        <dbReference type="ARBA" id="ARBA00023015"/>
    </source>
</evidence>
<evidence type="ECO:0000259" key="6">
    <source>
        <dbReference type="PROSITE" id="PS50811"/>
    </source>
</evidence>
<dbReference type="SMART" id="SM00774">
    <property type="entry name" value="WRKY"/>
    <property type="match status" value="1"/>
</dbReference>
<reference evidence="7 8" key="1">
    <citation type="journal article" date="2017" name="Nature">
        <title>The Apostasia genome and the evolution of orchids.</title>
        <authorList>
            <person name="Zhang G.Q."/>
            <person name="Liu K.W."/>
            <person name="Li Z."/>
            <person name="Lohaus R."/>
            <person name="Hsiao Y.Y."/>
            <person name="Niu S.C."/>
            <person name="Wang J.Y."/>
            <person name="Lin Y.C."/>
            <person name="Xu Q."/>
            <person name="Chen L.J."/>
            <person name="Yoshida K."/>
            <person name="Fujiwara S."/>
            <person name="Wang Z.W."/>
            <person name="Zhang Y.Q."/>
            <person name="Mitsuda N."/>
            <person name="Wang M."/>
            <person name="Liu G.H."/>
            <person name="Pecoraro L."/>
            <person name="Huang H.X."/>
            <person name="Xiao X.J."/>
            <person name="Lin M."/>
            <person name="Wu X.Y."/>
            <person name="Wu W.L."/>
            <person name="Chen Y.Y."/>
            <person name="Chang S.B."/>
            <person name="Sakamoto S."/>
            <person name="Ohme-Takagi M."/>
            <person name="Yagi M."/>
            <person name="Zeng S.J."/>
            <person name="Shen C.Y."/>
            <person name="Yeh C.M."/>
            <person name="Luo Y.B."/>
            <person name="Tsai W.C."/>
            <person name="Van de Peer Y."/>
            <person name="Liu Z.J."/>
        </authorList>
    </citation>
    <scope>NUCLEOTIDE SEQUENCE [LARGE SCALE GENOMIC DNA]</scope>
    <source>
        <strain evidence="8">cv. Shenzhen</strain>
        <tissue evidence="7">Stem</tissue>
    </source>
</reference>
<gene>
    <name evidence="7" type="primary">WRKY51</name>
    <name evidence="7" type="ORF">AXF42_Ash002613</name>
</gene>
<dbReference type="GO" id="GO:0005634">
    <property type="term" value="C:nucleus"/>
    <property type="evidence" value="ECO:0007669"/>
    <property type="project" value="UniProtKB-SubCell"/>
</dbReference>
<keyword evidence="5" id="KW-0539">Nucleus</keyword>
<feature type="domain" description="WRKY" evidence="6">
    <location>
        <begin position="127"/>
        <end position="192"/>
    </location>
</feature>
<dbReference type="FunFam" id="2.20.25.80:FF:000003">
    <property type="entry name" value="WRKY transcription factor 57"/>
    <property type="match status" value="1"/>
</dbReference>
<dbReference type="GO" id="GO:0003700">
    <property type="term" value="F:DNA-binding transcription factor activity"/>
    <property type="evidence" value="ECO:0007669"/>
    <property type="project" value="InterPro"/>
</dbReference>
<dbReference type="EMBL" id="KZ451969">
    <property type="protein sequence ID" value="PKA57309.1"/>
    <property type="molecule type" value="Genomic_DNA"/>
</dbReference>
<dbReference type="PANTHER" id="PTHR31221">
    <property type="entry name" value="WRKY TRANSCRIPTION FACTOR PROTEIN 1-RELATED"/>
    <property type="match status" value="1"/>
</dbReference>
<dbReference type="InterPro" id="IPR036576">
    <property type="entry name" value="WRKY_dom_sf"/>
</dbReference>
<accession>A0A2I0AP28</accession>
<keyword evidence="4" id="KW-0804">Transcription</keyword>
<dbReference type="PANTHER" id="PTHR31221:SF112">
    <property type="entry name" value="WRKY TRANSCRIPTION FACTOR 50-RELATED"/>
    <property type="match status" value="1"/>
</dbReference>
<dbReference type="STRING" id="1088818.A0A2I0AP28"/>
<keyword evidence="3" id="KW-0238">DNA-binding</keyword>
<dbReference type="GO" id="GO:0043565">
    <property type="term" value="F:sequence-specific DNA binding"/>
    <property type="evidence" value="ECO:0007669"/>
    <property type="project" value="InterPro"/>
</dbReference>
<evidence type="ECO:0000256" key="4">
    <source>
        <dbReference type="ARBA" id="ARBA00023163"/>
    </source>
</evidence>
<evidence type="ECO:0000256" key="5">
    <source>
        <dbReference type="ARBA" id="ARBA00023242"/>
    </source>
</evidence>
<dbReference type="Gene3D" id="2.20.25.80">
    <property type="entry name" value="WRKY domain"/>
    <property type="match status" value="1"/>
</dbReference>
<comment type="subcellular location">
    <subcellularLocation>
        <location evidence="1">Nucleus</location>
    </subcellularLocation>
</comment>
<dbReference type="Proteomes" id="UP000236161">
    <property type="component" value="Unassembled WGS sequence"/>
</dbReference>
<evidence type="ECO:0000313" key="7">
    <source>
        <dbReference type="EMBL" id="PKA57309.1"/>
    </source>
</evidence>
<dbReference type="AlphaFoldDB" id="A0A2I0AP28"/>
<evidence type="ECO:0000256" key="1">
    <source>
        <dbReference type="ARBA" id="ARBA00004123"/>
    </source>
</evidence>
<protein>
    <submittedName>
        <fullName evidence="7">Putative WRKY transcription factor 51</fullName>
    </submittedName>
</protein>
<keyword evidence="8" id="KW-1185">Reference proteome</keyword>
<dbReference type="SUPFAM" id="SSF118290">
    <property type="entry name" value="WRKY DNA-binding domain"/>
    <property type="match status" value="1"/>
</dbReference>
<keyword evidence="2" id="KW-0805">Transcription regulation</keyword>
<evidence type="ECO:0000313" key="8">
    <source>
        <dbReference type="Proteomes" id="UP000236161"/>
    </source>
</evidence>
<dbReference type="PROSITE" id="PS50811">
    <property type="entry name" value="WRKY"/>
    <property type="match status" value="1"/>
</dbReference>
<sequence>MRQVRRPSQLMALLDVLRPFPAAMPTFFSPEEIAAGVHVSNAPLEEYPFSSLELSDYVLPEDSVDQTPAVIENSASPAAPAAAFLPQSFVEAFSAPPALAAGSSSSMSLPPLPRLAEGSRIAFRTKSEVDNLDDGFKWRKYGKKPIKNSPNPRNYYRCSTEGCSVKKRVERDINDQSYVITTYEGVHNHTSPGIVYYTTQDAVSGWFLLSGCQMPGPSGTASSSSNL</sequence>
<dbReference type="InterPro" id="IPR044810">
    <property type="entry name" value="WRKY_plant"/>
</dbReference>
<organism evidence="7 8">
    <name type="scientific">Apostasia shenzhenica</name>
    <dbReference type="NCBI Taxonomy" id="1088818"/>
    <lineage>
        <taxon>Eukaryota</taxon>
        <taxon>Viridiplantae</taxon>
        <taxon>Streptophyta</taxon>
        <taxon>Embryophyta</taxon>
        <taxon>Tracheophyta</taxon>
        <taxon>Spermatophyta</taxon>
        <taxon>Magnoliopsida</taxon>
        <taxon>Liliopsida</taxon>
        <taxon>Asparagales</taxon>
        <taxon>Orchidaceae</taxon>
        <taxon>Apostasioideae</taxon>
        <taxon>Apostasia</taxon>
    </lineage>
</organism>